<dbReference type="EMBL" id="CANHGI010000001">
    <property type="protein sequence ID" value="CAI5440318.1"/>
    <property type="molecule type" value="Genomic_DNA"/>
</dbReference>
<dbReference type="InterPro" id="IPR037104">
    <property type="entry name" value="Annexin_sf"/>
</dbReference>
<dbReference type="OrthoDB" id="37886at2759"/>
<dbReference type="AlphaFoldDB" id="A0A9P1MVH4"/>
<protein>
    <submittedName>
        <fullName evidence="1">Uncharacterized protein</fullName>
    </submittedName>
</protein>
<proteinExistence type="predicted"/>
<dbReference type="GO" id="GO:0005544">
    <property type="term" value="F:calcium-dependent phospholipid binding"/>
    <property type="evidence" value="ECO:0007669"/>
    <property type="project" value="InterPro"/>
</dbReference>
<dbReference type="GO" id="GO:0005509">
    <property type="term" value="F:calcium ion binding"/>
    <property type="evidence" value="ECO:0007669"/>
    <property type="project" value="InterPro"/>
</dbReference>
<organism evidence="1 2">
    <name type="scientific">Caenorhabditis angaria</name>
    <dbReference type="NCBI Taxonomy" id="860376"/>
    <lineage>
        <taxon>Eukaryota</taxon>
        <taxon>Metazoa</taxon>
        <taxon>Ecdysozoa</taxon>
        <taxon>Nematoda</taxon>
        <taxon>Chromadorea</taxon>
        <taxon>Rhabditida</taxon>
        <taxon>Rhabditina</taxon>
        <taxon>Rhabditomorpha</taxon>
        <taxon>Rhabditoidea</taxon>
        <taxon>Rhabditidae</taxon>
        <taxon>Peloderinae</taxon>
        <taxon>Caenorhabditis</taxon>
    </lineage>
</organism>
<accession>A0A9P1MVH4</accession>
<dbReference type="SUPFAM" id="SSF47874">
    <property type="entry name" value="Annexin"/>
    <property type="match status" value="1"/>
</dbReference>
<sequence>METYTMGDLEDIVLALCTADRDESEYADERVAEKDCKYIYDYAINDHFGTDEDEINRIFFETKLQSTSIDV</sequence>
<evidence type="ECO:0000313" key="1">
    <source>
        <dbReference type="EMBL" id="CAI5440318.1"/>
    </source>
</evidence>
<name>A0A9P1MVH4_9PELO</name>
<comment type="caution">
    <text evidence="1">The sequence shown here is derived from an EMBL/GenBank/DDBJ whole genome shotgun (WGS) entry which is preliminary data.</text>
</comment>
<evidence type="ECO:0000313" key="2">
    <source>
        <dbReference type="Proteomes" id="UP001152747"/>
    </source>
</evidence>
<gene>
    <name evidence="1" type="ORF">CAMP_LOCUS2955</name>
</gene>
<dbReference type="Proteomes" id="UP001152747">
    <property type="component" value="Unassembled WGS sequence"/>
</dbReference>
<reference evidence="1" key="1">
    <citation type="submission" date="2022-11" db="EMBL/GenBank/DDBJ databases">
        <authorList>
            <person name="Kikuchi T."/>
        </authorList>
    </citation>
    <scope>NUCLEOTIDE SEQUENCE</scope>
    <source>
        <strain evidence="1">PS1010</strain>
    </source>
</reference>
<keyword evidence="2" id="KW-1185">Reference proteome</keyword>